<dbReference type="GO" id="GO:0003824">
    <property type="term" value="F:catalytic activity"/>
    <property type="evidence" value="ECO:0007669"/>
    <property type="project" value="UniProtKB-ARBA"/>
</dbReference>
<protein>
    <recommendedName>
        <fullName evidence="2">Spermatogenesis-associated protein 20-like TRX domain-containing protein</fullName>
    </recommendedName>
</protein>
<sequence length="736" mass="81939">MGPSHLTDSRVARSPIAINGGGFQGDKSTDQPSTIRNRASSSKSPFVRSGQDSLVKWQLLDAESVRRAERENKLLFLHVGYRACHFCRIMALESFSNPECASILNDVFVPVIVDREERPDIDTIYMNYVQAVSNVGGWPLNLFLTPELEPVFGGTFWPGPCTTRRISAEHEDEPPDFLTVLRKVRGIWTDQRPRCRKEATEILGQLREFAAEGTLGTRGIVGQPSLTPAGWVASAPAHTVGARDRDAPESSQLDLDQLEEAYMHIAGTYDAVHGGFGRAPKFLTPPKLSFLLQLQRFPTPVQDIVGQAECRRVTEMAVETLRKIRDGSLHDHVGDAGFARCSVTLDWSLPNFEKLVVDNALLLGLYLEAWRVCGGLVGGEFFEVVCELVEYLTSEPIALPNGCLASSEAADSHYRRGDADMREGGWYLWTRREFDSVLDAVDTHIGPIVAAYWDIREDGNVNEDHDPYDDFFNQNIPRVVVTPEELATQFSIPVETVEQYIQTAKRELRARRERERVRPALDDKVVTGWNGLVISALAQTASALSEIAQAKADRCLRTARTAVEFIRRRMWDPDAEVLYRMWRIGRGETEGFADDYAYLICGLLDLFGATGDESLLEFADTLQKAQIRLFHDPAGAFFSTTASSPHAILRLKDGMDTSLPSTNAVSASNLFRLGALFDDAAFSARARATVDAFEPEMLQHPWLFPGLLAALVTARLGVNDEARSVHIEYKTTREQS</sequence>
<accession>A0A8H4PR99</accession>
<gene>
    <name evidence="3" type="ORF">G6O67_005293</name>
</gene>
<dbReference type="GO" id="GO:0005975">
    <property type="term" value="P:carbohydrate metabolic process"/>
    <property type="evidence" value="ECO:0007669"/>
    <property type="project" value="InterPro"/>
</dbReference>
<dbReference type="OrthoDB" id="1923667at2759"/>
<dbReference type="SUPFAM" id="SSF52833">
    <property type="entry name" value="Thioredoxin-like"/>
    <property type="match status" value="1"/>
</dbReference>
<dbReference type="PIRSF" id="PIRSF006402">
    <property type="entry name" value="UCP006402_thioredoxin"/>
    <property type="match status" value="1"/>
</dbReference>
<comment type="caution">
    <text evidence="3">The sequence shown here is derived from an EMBL/GenBank/DDBJ whole genome shotgun (WGS) entry which is preliminary data.</text>
</comment>
<evidence type="ECO:0000256" key="1">
    <source>
        <dbReference type="SAM" id="MobiDB-lite"/>
    </source>
</evidence>
<name>A0A8H4PR99_9HYPO</name>
<dbReference type="PANTHER" id="PTHR42899:SF1">
    <property type="entry name" value="SPERMATOGENESIS-ASSOCIATED PROTEIN 20"/>
    <property type="match status" value="1"/>
</dbReference>
<dbReference type="EMBL" id="JAAVMX010000005">
    <property type="protein sequence ID" value="KAF4508977.1"/>
    <property type="molecule type" value="Genomic_DNA"/>
</dbReference>
<dbReference type="InterPro" id="IPR036249">
    <property type="entry name" value="Thioredoxin-like_sf"/>
</dbReference>
<dbReference type="Proteomes" id="UP000557566">
    <property type="component" value="Unassembled WGS sequence"/>
</dbReference>
<dbReference type="PANTHER" id="PTHR42899">
    <property type="entry name" value="SPERMATOGENESIS-ASSOCIATED PROTEIN 20"/>
    <property type="match status" value="1"/>
</dbReference>
<reference evidence="3 4" key="1">
    <citation type="journal article" date="2020" name="Genome Biol. Evol.">
        <title>A new high-quality draft genome assembly of the Chinese cordyceps Ophiocordyceps sinensis.</title>
        <authorList>
            <person name="Shu R."/>
            <person name="Zhang J."/>
            <person name="Meng Q."/>
            <person name="Zhang H."/>
            <person name="Zhou G."/>
            <person name="Li M."/>
            <person name="Wu P."/>
            <person name="Zhao Y."/>
            <person name="Chen C."/>
            <person name="Qin Q."/>
        </authorList>
    </citation>
    <scope>NUCLEOTIDE SEQUENCE [LARGE SCALE GENOMIC DNA]</scope>
    <source>
        <strain evidence="3 4">IOZ07</strain>
    </source>
</reference>
<feature type="domain" description="Spermatogenesis-associated protein 20-like TRX" evidence="2">
    <location>
        <begin position="37"/>
        <end position="206"/>
    </location>
</feature>
<dbReference type="InterPro" id="IPR004879">
    <property type="entry name" value="Ssp411-like_TRX"/>
</dbReference>
<proteinExistence type="predicted"/>
<evidence type="ECO:0000313" key="4">
    <source>
        <dbReference type="Proteomes" id="UP000557566"/>
    </source>
</evidence>
<dbReference type="SUPFAM" id="SSF48208">
    <property type="entry name" value="Six-hairpin glycosidases"/>
    <property type="match status" value="1"/>
</dbReference>
<dbReference type="CDD" id="cd02955">
    <property type="entry name" value="SSP411"/>
    <property type="match status" value="1"/>
</dbReference>
<feature type="compositionally biased region" description="Polar residues" evidence="1">
    <location>
        <begin position="30"/>
        <end position="44"/>
    </location>
</feature>
<dbReference type="InterPro" id="IPR008928">
    <property type="entry name" value="6-hairpin_glycosidase_sf"/>
</dbReference>
<dbReference type="Gene3D" id="3.40.30.10">
    <property type="entry name" value="Glutaredoxin"/>
    <property type="match status" value="1"/>
</dbReference>
<dbReference type="AlphaFoldDB" id="A0A8H4PR99"/>
<dbReference type="InterPro" id="IPR012341">
    <property type="entry name" value="6hp_glycosidase-like_sf"/>
</dbReference>
<evidence type="ECO:0000313" key="3">
    <source>
        <dbReference type="EMBL" id="KAF4508977.1"/>
    </source>
</evidence>
<dbReference type="Gene3D" id="1.50.10.10">
    <property type="match status" value="1"/>
</dbReference>
<dbReference type="InterPro" id="IPR024705">
    <property type="entry name" value="Ssp411"/>
</dbReference>
<dbReference type="Pfam" id="PF03190">
    <property type="entry name" value="Thioredox_DsbH"/>
    <property type="match status" value="1"/>
</dbReference>
<evidence type="ECO:0000259" key="2">
    <source>
        <dbReference type="Pfam" id="PF03190"/>
    </source>
</evidence>
<feature type="region of interest" description="Disordered" evidence="1">
    <location>
        <begin position="1"/>
        <end position="47"/>
    </location>
</feature>
<organism evidence="3 4">
    <name type="scientific">Ophiocordyceps sinensis</name>
    <dbReference type="NCBI Taxonomy" id="72228"/>
    <lineage>
        <taxon>Eukaryota</taxon>
        <taxon>Fungi</taxon>
        <taxon>Dikarya</taxon>
        <taxon>Ascomycota</taxon>
        <taxon>Pezizomycotina</taxon>
        <taxon>Sordariomycetes</taxon>
        <taxon>Hypocreomycetidae</taxon>
        <taxon>Hypocreales</taxon>
        <taxon>Ophiocordycipitaceae</taxon>
        <taxon>Ophiocordyceps</taxon>
    </lineage>
</organism>
<keyword evidence="4" id="KW-1185">Reference proteome</keyword>